<evidence type="ECO:0000256" key="1">
    <source>
        <dbReference type="SAM" id="Phobius"/>
    </source>
</evidence>
<organism evidence="2 3">
    <name type="scientific">Ideonella azotifigens</name>
    <dbReference type="NCBI Taxonomy" id="513160"/>
    <lineage>
        <taxon>Bacteria</taxon>
        <taxon>Pseudomonadati</taxon>
        <taxon>Pseudomonadota</taxon>
        <taxon>Betaproteobacteria</taxon>
        <taxon>Burkholderiales</taxon>
        <taxon>Sphaerotilaceae</taxon>
        <taxon>Ideonella</taxon>
    </lineage>
</organism>
<dbReference type="RefSeq" id="WP_141288648.1">
    <property type="nucleotide sequence ID" value="NZ_BAAAEW010000004.1"/>
</dbReference>
<keyword evidence="1" id="KW-1133">Transmembrane helix</keyword>
<evidence type="ECO:0008006" key="4">
    <source>
        <dbReference type="Google" id="ProtNLM"/>
    </source>
</evidence>
<protein>
    <recommendedName>
        <fullName evidence="4">DUF883 domain-containing protein</fullName>
    </recommendedName>
</protein>
<dbReference type="Proteomes" id="UP001500279">
    <property type="component" value="Unassembled WGS sequence"/>
</dbReference>
<dbReference type="EMBL" id="BAAAEW010000004">
    <property type="protein sequence ID" value="GAA0744328.1"/>
    <property type="molecule type" value="Genomic_DNA"/>
</dbReference>
<feature type="transmembrane region" description="Helical" evidence="1">
    <location>
        <begin position="89"/>
        <end position="107"/>
    </location>
</feature>
<reference evidence="2 3" key="1">
    <citation type="journal article" date="2019" name="Int. J. Syst. Evol. Microbiol.">
        <title>The Global Catalogue of Microorganisms (GCM) 10K type strain sequencing project: providing services to taxonomists for standard genome sequencing and annotation.</title>
        <authorList>
            <consortium name="The Broad Institute Genomics Platform"/>
            <consortium name="The Broad Institute Genome Sequencing Center for Infectious Disease"/>
            <person name="Wu L."/>
            <person name="Ma J."/>
        </authorList>
    </citation>
    <scope>NUCLEOTIDE SEQUENCE [LARGE SCALE GENOMIC DNA]</scope>
    <source>
        <strain evidence="2 3">JCM 15503</strain>
    </source>
</reference>
<keyword evidence="1" id="KW-0472">Membrane</keyword>
<accession>A0ABN1JQ19</accession>
<keyword evidence="1" id="KW-0812">Transmembrane</keyword>
<comment type="caution">
    <text evidence="2">The sequence shown here is derived from an EMBL/GenBank/DDBJ whole genome shotgun (WGS) entry which is preliminary data.</text>
</comment>
<name>A0ABN1JQ19_9BURK</name>
<evidence type="ECO:0000313" key="2">
    <source>
        <dbReference type="EMBL" id="GAA0744328.1"/>
    </source>
</evidence>
<evidence type="ECO:0000313" key="3">
    <source>
        <dbReference type="Proteomes" id="UP001500279"/>
    </source>
</evidence>
<proteinExistence type="predicted"/>
<keyword evidence="3" id="KW-1185">Reference proteome</keyword>
<gene>
    <name evidence="2" type="ORF">GCM10009107_09700</name>
</gene>
<sequence length="112" mass="11671">MSTTPNTTPTSSSTISGAASAAADKAASVVQPVAEAVAKEAARFGEMAESWWTRNAQMAKSAAVHVKDEAAALNDRTQRYVRDEPVKSMLVAAAVGAALTGLIVLLAKQRDR</sequence>